<organism evidence="1 2">
    <name type="scientific">Entomortierella parvispora</name>
    <dbReference type="NCBI Taxonomy" id="205924"/>
    <lineage>
        <taxon>Eukaryota</taxon>
        <taxon>Fungi</taxon>
        <taxon>Fungi incertae sedis</taxon>
        <taxon>Mucoromycota</taxon>
        <taxon>Mortierellomycotina</taxon>
        <taxon>Mortierellomycetes</taxon>
        <taxon>Mortierellales</taxon>
        <taxon>Mortierellaceae</taxon>
        <taxon>Entomortierella</taxon>
    </lineage>
</organism>
<proteinExistence type="predicted"/>
<evidence type="ECO:0000313" key="2">
    <source>
        <dbReference type="Proteomes" id="UP000827284"/>
    </source>
</evidence>
<reference evidence="1" key="2">
    <citation type="journal article" date="2022" name="Microbiol. Resour. Announc.">
        <title>Whole-Genome Sequence of Entomortierella parvispora E1425, a Mucoromycotan Fungus Associated with Burkholderiaceae-Related Endosymbiotic Bacteria.</title>
        <authorList>
            <person name="Herlambang A."/>
            <person name="Guo Y."/>
            <person name="Takashima Y."/>
            <person name="Narisawa K."/>
            <person name="Ohta H."/>
            <person name="Nishizawa T."/>
        </authorList>
    </citation>
    <scope>NUCLEOTIDE SEQUENCE</scope>
    <source>
        <strain evidence="1">E1425</strain>
    </source>
</reference>
<gene>
    <name evidence="1" type="ORF">EMPS_09114</name>
</gene>
<name>A0A9P3HHE8_9FUNG</name>
<dbReference type="SUPFAM" id="SSF52047">
    <property type="entry name" value="RNI-like"/>
    <property type="match status" value="1"/>
</dbReference>
<dbReference type="InterPro" id="IPR032675">
    <property type="entry name" value="LRR_dom_sf"/>
</dbReference>
<sequence length="533" mass="61445">MPRALDIPEIRVQIGPYLRCSALAKCALVSRAWYATFAPQLWRDSHLEWDKNDKPDNPGLQLIRKNSPSICVLNVKLSYGPILPLLHFPFVRDLTVRLPSQHLYLSHYEDADQDPSPRGDQDIADFLIRHQPSNGGRVSKLQIDFGLHGESTTLLWPTITCWRNLTLCEIKNGRVRRQDWDMCWEMWSGIETLYLDFVQFEEDVHLSSDEPGEGGPPVRVYPSKTKSLRLQTIGLHYLDQIRWIELCPDLEQLDWRLPHDETSNYAVLELEECLKNGACPRLTRLILDSPKPHCFSLESTLPGLLQTAQPLEVLSLEGRELGMPFWQSLSAMQWQRHFATLRELTVNESGVIVQRMLCSLPSLQTFQAKMLSFSDILDYRHPWLCKDLKTLTLFFVLDTKPPTSWFASAFKNGHLPSDFPSLLDQQDQIFDRLAELTQLQTLDIGCRSWEVYDPPTLDFRVSLGLKKLGALKQLTALKFLHTKQDLQEEDVQWMLSHWPCLDYKLGSSSRDRAMEERLNSMFRQAGVVSRACK</sequence>
<comment type="caution">
    <text evidence="1">The sequence shown here is derived from an EMBL/GenBank/DDBJ whole genome shotgun (WGS) entry which is preliminary data.</text>
</comment>
<keyword evidence="2" id="KW-1185">Reference proteome</keyword>
<reference evidence="1" key="1">
    <citation type="submission" date="2021-11" db="EMBL/GenBank/DDBJ databases">
        <authorList>
            <person name="Herlambang A."/>
            <person name="Guo Y."/>
            <person name="Takashima Y."/>
            <person name="Nishizawa T."/>
        </authorList>
    </citation>
    <scope>NUCLEOTIDE SEQUENCE</scope>
    <source>
        <strain evidence="1">E1425</strain>
    </source>
</reference>
<dbReference type="OrthoDB" id="2366810at2759"/>
<evidence type="ECO:0008006" key="3">
    <source>
        <dbReference type="Google" id="ProtNLM"/>
    </source>
</evidence>
<dbReference type="Proteomes" id="UP000827284">
    <property type="component" value="Unassembled WGS sequence"/>
</dbReference>
<dbReference type="EMBL" id="BQFW01000012">
    <property type="protein sequence ID" value="GJJ76755.1"/>
    <property type="molecule type" value="Genomic_DNA"/>
</dbReference>
<evidence type="ECO:0000313" key="1">
    <source>
        <dbReference type="EMBL" id="GJJ76755.1"/>
    </source>
</evidence>
<protein>
    <recommendedName>
        <fullName evidence="3">F-box domain-containing protein</fullName>
    </recommendedName>
</protein>
<accession>A0A9P3HHE8</accession>
<dbReference type="AlphaFoldDB" id="A0A9P3HHE8"/>
<dbReference type="Gene3D" id="3.80.10.10">
    <property type="entry name" value="Ribonuclease Inhibitor"/>
    <property type="match status" value="1"/>
</dbReference>